<dbReference type="SUPFAM" id="SSF88659">
    <property type="entry name" value="Sigma3 and sigma4 domains of RNA polymerase sigma factors"/>
    <property type="match status" value="1"/>
</dbReference>
<dbReference type="InterPro" id="IPR013325">
    <property type="entry name" value="RNA_pol_sigma_r2"/>
</dbReference>
<dbReference type="RefSeq" id="WP_232189080.1">
    <property type="nucleotide sequence ID" value="NZ_JAIOAP010000017.1"/>
</dbReference>
<dbReference type="InterPro" id="IPR039425">
    <property type="entry name" value="RNA_pol_sigma-70-like"/>
</dbReference>
<keyword evidence="3 6" id="KW-0731">Sigma factor</keyword>
<organism evidence="9 10">
    <name type="scientific">Cohnella silvisoli</name>
    <dbReference type="NCBI Taxonomy" id="2873699"/>
    <lineage>
        <taxon>Bacteria</taxon>
        <taxon>Bacillati</taxon>
        <taxon>Bacillota</taxon>
        <taxon>Bacilli</taxon>
        <taxon>Bacillales</taxon>
        <taxon>Paenibacillaceae</taxon>
        <taxon>Cohnella</taxon>
    </lineage>
</organism>
<dbReference type="Pfam" id="PF08281">
    <property type="entry name" value="Sigma70_r4_2"/>
    <property type="match status" value="1"/>
</dbReference>
<evidence type="ECO:0000256" key="1">
    <source>
        <dbReference type="ARBA" id="ARBA00010641"/>
    </source>
</evidence>
<dbReference type="Pfam" id="PF04542">
    <property type="entry name" value="Sigma70_r2"/>
    <property type="match status" value="1"/>
</dbReference>
<evidence type="ECO:0000259" key="7">
    <source>
        <dbReference type="Pfam" id="PF04542"/>
    </source>
</evidence>
<dbReference type="InterPro" id="IPR014284">
    <property type="entry name" value="RNA_pol_sigma-70_dom"/>
</dbReference>
<dbReference type="Gene3D" id="1.10.1740.10">
    <property type="match status" value="1"/>
</dbReference>
<dbReference type="InterPro" id="IPR036388">
    <property type="entry name" value="WH-like_DNA-bd_sf"/>
</dbReference>
<dbReference type="Gene3D" id="1.10.10.10">
    <property type="entry name" value="Winged helix-like DNA-binding domain superfamily/Winged helix DNA-binding domain"/>
    <property type="match status" value="1"/>
</dbReference>
<evidence type="ECO:0000259" key="8">
    <source>
        <dbReference type="Pfam" id="PF08281"/>
    </source>
</evidence>
<evidence type="ECO:0000256" key="4">
    <source>
        <dbReference type="ARBA" id="ARBA00023125"/>
    </source>
</evidence>
<evidence type="ECO:0000313" key="9">
    <source>
        <dbReference type="EMBL" id="MEQ4485932.1"/>
    </source>
</evidence>
<dbReference type="Proteomes" id="UP001493487">
    <property type="component" value="Unassembled WGS sequence"/>
</dbReference>
<protein>
    <recommendedName>
        <fullName evidence="6">RNA polymerase sigma factor</fullName>
    </recommendedName>
</protein>
<evidence type="ECO:0000256" key="3">
    <source>
        <dbReference type="ARBA" id="ARBA00023082"/>
    </source>
</evidence>
<keyword evidence="5 6" id="KW-0804">Transcription</keyword>
<keyword evidence="10" id="KW-1185">Reference proteome</keyword>
<dbReference type="InterPro" id="IPR007627">
    <property type="entry name" value="RNA_pol_sigma70_r2"/>
</dbReference>
<dbReference type="InterPro" id="IPR013249">
    <property type="entry name" value="RNA_pol_sigma70_r4_t2"/>
</dbReference>
<accession>A0ABV1L2E7</accession>
<comment type="similarity">
    <text evidence="1 6">Belongs to the sigma-70 factor family. ECF subfamily.</text>
</comment>
<gene>
    <name evidence="9" type="ORF">QJS35_26490</name>
</gene>
<comment type="caution">
    <text evidence="9">The sequence shown here is derived from an EMBL/GenBank/DDBJ whole genome shotgun (WGS) entry which is preliminary data.</text>
</comment>
<dbReference type="PANTHER" id="PTHR43133:SF46">
    <property type="entry name" value="RNA POLYMERASE SIGMA-70 FACTOR ECF SUBFAMILY"/>
    <property type="match status" value="1"/>
</dbReference>
<evidence type="ECO:0000256" key="5">
    <source>
        <dbReference type="ARBA" id="ARBA00023163"/>
    </source>
</evidence>
<dbReference type="CDD" id="cd06171">
    <property type="entry name" value="Sigma70_r4"/>
    <property type="match status" value="1"/>
</dbReference>
<dbReference type="NCBIfam" id="TIGR02937">
    <property type="entry name" value="sigma70-ECF"/>
    <property type="match status" value="1"/>
</dbReference>
<evidence type="ECO:0000313" key="10">
    <source>
        <dbReference type="Proteomes" id="UP001493487"/>
    </source>
</evidence>
<feature type="domain" description="RNA polymerase sigma factor 70 region 4 type 2" evidence="8">
    <location>
        <begin position="119"/>
        <end position="169"/>
    </location>
</feature>
<dbReference type="InterPro" id="IPR000838">
    <property type="entry name" value="RNA_pol_sigma70_ECF_CS"/>
</dbReference>
<reference evidence="9 10" key="1">
    <citation type="journal article" date="2023" name="Genome Announc.">
        <title>Pan-Genome Analyses of the Genus Cohnella and Proposal of the Novel Species Cohnella silvisoli sp. nov., Isolated from Forest Soil.</title>
        <authorList>
            <person name="Wang C."/>
            <person name="Mao L."/>
            <person name="Bao G."/>
            <person name="Zhu H."/>
        </authorList>
    </citation>
    <scope>NUCLEOTIDE SEQUENCE [LARGE SCALE GENOMIC DNA]</scope>
    <source>
        <strain evidence="9 10">NL03-T5-1</strain>
    </source>
</reference>
<keyword evidence="2 6" id="KW-0805">Transcription regulation</keyword>
<feature type="domain" description="RNA polymerase sigma-70 region 2" evidence="7">
    <location>
        <begin position="21"/>
        <end position="84"/>
    </location>
</feature>
<dbReference type="PANTHER" id="PTHR43133">
    <property type="entry name" value="RNA POLYMERASE ECF-TYPE SIGMA FACTO"/>
    <property type="match status" value="1"/>
</dbReference>
<keyword evidence="4 6" id="KW-0238">DNA-binding</keyword>
<name>A0ABV1L2E7_9BACL</name>
<dbReference type="InterPro" id="IPR013324">
    <property type="entry name" value="RNA_pol_sigma_r3/r4-like"/>
</dbReference>
<dbReference type="SUPFAM" id="SSF88946">
    <property type="entry name" value="Sigma2 domain of RNA polymerase sigma factors"/>
    <property type="match status" value="1"/>
</dbReference>
<evidence type="ECO:0000256" key="6">
    <source>
        <dbReference type="RuleBase" id="RU000716"/>
    </source>
</evidence>
<evidence type="ECO:0000256" key="2">
    <source>
        <dbReference type="ARBA" id="ARBA00023015"/>
    </source>
</evidence>
<dbReference type="EMBL" id="JASKHM010000018">
    <property type="protein sequence ID" value="MEQ4485932.1"/>
    <property type="molecule type" value="Genomic_DNA"/>
</dbReference>
<proteinExistence type="inferred from homology"/>
<sequence>MLTRDYLKYVSDIPTATLQELMEEHGQEVWNYAYFLTKNVDMSDDIAQDVFLRAFLHIASFRGQSTVRTWLFSITRNTAINYRKNAFFRKVTLLEWIHSASSASSAEEQYMSRTFTDTIWQLVLKLPPKYREVLVLDAKYELPLSEIASLLRVSSGTVKSRLHRARSKMKEFMKEVERREG</sequence>
<dbReference type="PROSITE" id="PS01063">
    <property type="entry name" value="SIGMA70_ECF"/>
    <property type="match status" value="1"/>
</dbReference>